<evidence type="ECO:0000313" key="3">
    <source>
        <dbReference type="Proteomes" id="UP000598488"/>
    </source>
</evidence>
<dbReference type="RefSeq" id="WP_199462393.1">
    <property type="nucleotide sequence ID" value="NZ_JAEMUH010000007.1"/>
</dbReference>
<feature type="coiled-coil region" evidence="1">
    <location>
        <begin position="42"/>
        <end position="69"/>
    </location>
</feature>
<protein>
    <submittedName>
        <fullName evidence="2">Uncharacterized protein</fullName>
    </submittedName>
</protein>
<organism evidence="2 3">
    <name type="scientific">Marinomonas ostreistagni</name>
    <dbReference type="NCBI Taxonomy" id="359209"/>
    <lineage>
        <taxon>Bacteria</taxon>
        <taxon>Pseudomonadati</taxon>
        <taxon>Pseudomonadota</taxon>
        <taxon>Gammaproteobacteria</taxon>
        <taxon>Oceanospirillales</taxon>
        <taxon>Oceanospirillaceae</taxon>
        <taxon>Marinomonas</taxon>
    </lineage>
</organism>
<proteinExistence type="predicted"/>
<evidence type="ECO:0000313" key="2">
    <source>
        <dbReference type="EMBL" id="MBJ7550782.1"/>
    </source>
</evidence>
<dbReference type="Proteomes" id="UP000598488">
    <property type="component" value="Unassembled WGS sequence"/>
</dbReference>
<sequence>MSTLNLNQYNWNRTMIAGHDGYSNPIHVGELVSALEGNQFSLEAAAATIRQQAKQIAELEAGLNHALARLNEKTAA</sequence>
<evidence type="ECO:0000256" key="1">
    <source>
        <dbReference type="SAM" id="Coils"/>
    </source>
</evidence>
<keyword evidence="1" id="KW-0175">Coiled coil</keyword>
<keyword evidence="3" id="KW-1185">Reference proteome</keyword>
<gene>
    <name evidence="2" type="ORF">JHD44_08825</name>
</gene>
<accession>A0ABS0ZAW3</accession>
<comment type="caution">
    <text evidence="2">The sequence shown here is derived from an EMBL/GenBank/DDBJ whole genome shotgun (WGS) entry which is preliminary data.</text>
</comment>
<dbReference type="EMBL" id="JAEMUH010000007">
    <property type="protein sequence ID" value="MBJ7550782.1"/>
    <property type="molecule type" value="Genomic_DNA"/>
</dbReference>
<name>A0ABS0ZAW3_9GAMM</name>
<reference evidence="2 3" key="1">
    <citation type="submission" date="2020-12" db="EMBL/GenBank/DDBJ databases">
        <title>Comparative genome analysis of fungal antagonists Marinomonas ostreistagni 398 and M. spartinae 468.</title>
        <authorList>
            <person name="Fields J.L."/>
            <person name="Mavrodi O.V."/>
            <person name="Biber P.D."/>
            <person name="Indest K.J."/>
            <person name="Mavrodi D.V."/>
        </authorList>
    </citation>
    <scope>NUCLEOTIDE SEQUENCE [LARGE SCALE GENOMIC DNA]</scope>
    <source>
        <strain evidence="2 3">USM7</strain>
    </source>
</reference>